<reference evidence="1 2" key="1">
    <citation type="submission" date="2019-06" db="EMBL/GenBank/DDBJ databases">
        <title>Sequencing the genomes of 1000 actinobacteria strains.</title>
        <authorList>
            <person name="Klenk H.-P."/>
        </authorList>
    </citation>
    <scope>NUCLEOTIDE SEQUENCE [LARGE SCALE GENOMIC DNA]</scope>
    <source>
        <strain evidence="1 2">DSM 44826</strain>
    </source>
</reference>
<dbReference type="Proteomes" id="UP000317940">
    <property type="component" value="Unassembled WGS sequence"/>
</dbReference>
<gene>
    <name evidence="1" type="ORF">FHX73_115424</name>
</gene>
<keyword evidence="2" id="KW-1185">Reference proteome</keyword>
<dbReference type="EMBL" id="VIWT01000001">
    <property type="protein sequence ID" value="TWG01523.1"/>
    <property type="molecule type" value="Genomic_DNA"/>
</dbReference>
<sequence>MRKIPTLFRRDPEDRARVTAEVNPGCEWVLAGEGVATRKYDGTCVRLDESGAWWARREVKPGKAAPAGYLPVETDPVTGKTMGWEPMAQSPFAKFHAEALQFHAEALDALESHAEAPADRSDLVPGTYELVGPKLNGNPERRTTHGLVRHAEAEVLPVPQREHAALRDFVLALAAESGAEGLVFHHPDGRMAKLKARDFG</sequence>
<evidence type="ECO:0008006" key="3">
    <source>
        <dbReference type="Google" id="ProtNLM"/>
    </source>
</evidence>
<comment type="caution">
    <text evidence="1">The sequence shown here is derived from an EMBL/GenBank/DDBJ whole genome shotgun (WGS) entry which is preliminary data.</text>
</comment>
<dbReference type="AlphaFoldDB" id="A0A561UQ67"/>
<dbReference type="InterPro" id="IPR041211">
    <property type="entry name" value="RLIG1"/>
</dbReference>
<organism evidence="1 2">
    <name type="scientific">Kitasatospora viridis</name>
    <dbReference type="NCBI Taxonomy" id="281105"/>
    <lineage>
        <taxon>Bacteria</taxon>
        <taxon>Bacillati</taxon>
        <taxon>Actinomycetota</taxon>
        <taxon>Actinomycetes</taxon>
        <taxon>Kitasatosporales</taxon>
        <taxon>Streptomycetaceae</taxon>
        <taxon>Kitasatospora</taxon>
    </lineage>
</organism>
<dbReference type="GO" id="GO:0003972">
    <property type="term" value="F:RNA ligase (ATP) activity"/>
    <property type="evidence" value="ECO:0007669"/>
    <property type="project" value="InterPro"/>
</dbReference>
<evidence type="ECO:0000313" key="1">
    <source>
        <dbReference type="EMBL" id="TWG01523.1"/>
    </source>
</evidence>
<proteinExistence type="predicted"/>
<dbReference type="OrthoDB" id="7062283at2"/>
<protein>
    <recommendedName>
        <fullName evidence="3">ATP dependent DNA ligase-like protein</fullName>
    </recommendedName>
</protein>
<accession>A0A561UQ67</accession>
<dbReference type="RefSeq" id="WP_145907877.1">
    <property type="nucleotide sequence ID" value="NZ_BAAAMZ010000007.1"/>
</dbReference>
<dbReference type="GO" id="GO:0000302">
    <property type="term" value="P:response to reactive oxygen species"/>
    <property type="evidence" value="ECO:0007669"/>
    <property type="project" value="InterPro"/>
</dbReference>
<evidence type="ECO:0000313" key="2">
    <source>
        <dbReference type="Proteomes" id="UP000317940"/>
    </source>
</evidence>
<name>A0A561UQ67_9ACTN</name>
<dbReference type="Pfam" id="PF17720">
    <property type="entry name" value="RLIG1"/>
    <property type="match status" value="1"/>
</dbReference>